<dbReference type="CDD" id="cd00371">
    <property type="entry name" value="HMA"/>
    <property type="match status" value="1"/>
</dbReference>
<dbReference type="PROSITE" id="PS01047">
    <property type="entry name" value="HMA_1"/>
    <property type="match status" value="1"/>
</dbReference>
<evidence type="ECO:0000256" key="1">
    <source>
        <dbReference type="ARBA" id="ARBA00022723"/>
    </source>
</evidence>
<dbReference type="Pfam" id="PF00403">
    <property type="entry name" value="HMA"/>
    <property type="match status" value="1"/>
</dbReference>
<dbReference type="EMBL" id="CP036259">
    <property type="protein sequence ID" value="QDR82702.1"/>
    <property type="molecule type" value="Genomic_DNA"/>
</dbReference>
<reference evidence="3 4" key="1">
    <citation type="submission" date="2019-02" db="EMBL/GenBank/DDBJ databases">
        <title>Closed genome of Sporomusa termitida DSM 4440.</title>
        <authorList>
            <person name="Poehlein A."/>
            <person name="Daniel R."/>
        </authorList>
    </citation>
    <scope>NUCLEOTIDE SEQUENCE [LARGE SCALE GENOMIC DNA]</scope>
    <source>
        <strain evidence="3 4">DSM 4440</strain>
    </source>
</reference>
<dbReference type="AlphaFoldDB" id="A0A517DZC2"/>
<sequence>MSERKTVLHIEGMACNGCRGKVEKRLAAIPGVTHVTVELAAKQATIIGSAEPAVVVKAVEELGFTVLCEL</sequence>
<keyword evidence="1" id="KW-0479">Metal-binding</keyword>
<feature type="domain" description="HMA" evidence="2">
    <location>
        <begin position="4"/>
        <end position="67"/>
    </location>
</feature>
<dbReference type="Gene3D" id="3.30.70.100">
    <property type="match status" value="1"/>
</dbReference>
<dbReference type="KEGG" id="sted:SPTER_41320"/>
<dbReference type="Proteomes" id="UP000320776">
    <property type="component" value="Chromosome"/>
</dbReference>
<name>A0A517DZC2_9FIRM</name>
<proteinExistence type="predicted"/>
<evidence type="ECO:0000313" key="3">
    <source>
        <dbReference type="EMBL" id="QDR82702.1"/>
    </source>
</evidence>
<evidence type="ECO:0000259" key="2">
    <source>
        <dbReference type="PROSITE" id="PS50846"/>
    </source>
</evidence>
<accession>A0A517DZC2</accession>
<dbReference type="PROSITE" id="PS50846">
    <property type="entry name" value="HMA_2"/>
    <property type="match status" value="1"/>
</dbReference>
<gene>
    <name evidence="3" type="primary">copA_2</name>
    <name evidence="3" type="ORF">SPTER_41320</name>
</gene>
<dbReference type="OrthoDB" id="9813965at2"/>
<dbReference type="SUPFAM" id="SSF55008">
    <property type="entry name" value="HMA, heavy metal-associated domain"/>
    <property type="match status" value="1"/>
</dbReference>
<dbReference type="RefSeq" id="WP_144352064.1">
    <property type="nucleotide sequence ID" value="NZ_CP036259.1"/>
</dbReference>
<evidence type="ECO:0000313" key="4">
    <source>
        <dbReference type="Proteomes" id="UP000320776"/>
    </source>
</evidence>
<keyword evidence="4" id="KW-1185">Reference proteome</keyword>
<dbReference type="InterPro" id="IPR017969">
    <property type="entry name" value="Heavy-metal-associated_CS"/>
</dbReference>
<protein>
    <submittedName>
        <fullName evidence="3">Copper-exporting P-type ATPase</fullName>
    </submittedName>
</protein>
<dbReference type="FunFam" id="3.30.70.100:FF:000001">
    <property type="entry name" value="ATPase copper transporting beta"/>
    <property type="match status" value="1"/>
</dbReference>
<dbReference type="InterPro" id="IPR006121">
    <property type="entry name" value="HMA_dom"/>
</dbReference>
<organism evidence="3 4">
    <name type="scientific">Sporomusa termitida</name>
    <dbReference type="NCBI Taxonomy" id="2377"/>
    <lineage>
        <taxon>Bacteria</taxon>
        <taxon>Bacillati</taxon>
        <taxon>Bacillota</taxon>
        <taxon>Negativicutes</taxon>
        <taxon>Selenomonadales</taxon>
        <taxon>Sporomusaceae</taxon>
        <taxon>Sporomusa</taxon>
    </lineage>
</organism>
<dbReference type="GO" id="GO:0046872">
    <property type="term" value="F:metal ion binding"/>
    <property type="evidence" value="ECO:0007669"/>
    <property type="project" value="UniProtKB-KW"/>
</dbReference>
<dbReference type="InterPro" id="IPR036163">
    <property type="entry name" value="HMA_dom_sf"/>
</dbReference>